<dbReference type="GO" id="GO:0042392">
    <property type="term" value="F:sphingosine-1-phosphate phosphatase activity"/>
    <property type="evidence" value="ECO:0007669"/>
    <property type="project" value="TreeGrafter"/>
</dbReference>
<name>A0A0P6VMB3_9HYPH</name>
<gene>
    <name evidence="4" type="ORF">ABB55_13240</name>
</gene>
<feature type="transmembrane region" description="Helical" evidence="2">
    <location>
        <begin position="168"/>
        <end position="187"/>
    </location>
</feature>
<sequence length="282" mass="30070">MTDDPAAASGPRGGPGPDGRRARRRLADRPVLACLAATLVVSLVFLALPQLDRAATGLFYGPDGFAAATDPWLVGLRLAGRIVTRIAIVGLVVLLIAKALTPDRVARVPLRALLFLAASLAVGPGLAVNLTLKQYWHRPRPAETDLFGGDFPFGLPWMPTGGCVADCSFPSAEASAAIWWVAVALVVPVRWRKVATVAALLWATAISLNRIAFGGHYLSDVLIAWCLTLTLVFLLRDLILIRLPEATVARLEAGLARLGGRRPAPTEHRSGPARTDREPPLP</sequence>
<evidence type="ECO:0000256" key="1">
    <source>
        <dbReference type="SAM" id="MobiDB-lite"/>
    </source>
</evidence>
<evidence type="ECO:0000313" key="5">
    <source>
        <dbReference type="Proteomes" id="UP000048984"/>
    </source>
</evidence>
<feature type="transmembrane region" description="Helical" evidence="2">
    <location>
        <begin position="30"/>
        <end position="48"/>
    </location>
</feature>
<dbReference type="SUPFAM" id="SSF48317">
    <property type="entry name" value="Acid phosphatase/Vanadium-dependent haloperoxidase"/>
    <property type="match status" value="1"/>
</dbReference>
<dbReference type="InterPro" id="IPR036938">
    <property type="entry name" value="PAP2/HPO_sf"/>
</dbReference>
<feature type="transmembrane region" description="Helical" evidence="2">
    <location>
        <begin position="217"/>
        <end position="235"/>
    </location>
</feature>
<comment type="caution">
    <text evidence="4">The sequence shown here is derived from an EMBL/GenBank/DDBJ whole genome shotgun (WGS) entry which is preliminary data.</text>
</comment>
<protein>
    <recommendedName>
        <fullName evidence="3">Phosphatidic acid phosphatase type 2/haloperoxidase domain-containing protein</fullName>
    </recommendedName>
</protein>
<keyword evidence="5" id="KW-1185">Reference proteome</keyword>
<reference evidence="4 5" key="1">
    <citation type="submission" date="2015-09" db="EMBL/GenBank/DDBJ databases">
        <authorList>
            <person name="Jackson K.R."/>
            <person name="Lunt B.L."/>
            <person name="Fisher J.N.B."/>
            <person name="Gardner A.V."/>
            <person name="Bailey M.E."/>
            <person name="Deus L.M."/>
            <person name="Earl A.S."/>
            <person name="Gibby P.D."/>
            <person name="Hartmann K.A."/>
            <person name="Liu J.E."/>
            <person name="Manci A.M."/>
            <person name="Nielsen D.A."/>
            <person name="Solomon M.B."/>
            <person name="Breakwell D.P."/>
            <person name="Burnett S.H."/>
            <person name="Grose J.H."/>
        </authorList>
    </citation>
    <scope>NUCLEOTIDE SEQUENCE [LARGE SCALE GENOMIC DNA]</scope>
    <source>
        <strain evidence="4 5">16</strain>
    </source>
</reference>
<feature type="transmembrane region" description="Helical" evidence="2">
    <location>
        <begin position="112"/>
        <end position="132"/>
    </location>
</feature>
<feature type="region of interest" description="Disordered" evidence="1">
    <location>
        <begin position="1"/>
        <end position="22"/>
    </location>
</feature>
<keyword evidence="2" id="KW-0472">Membrane</keyword>
<dbReference type="AlphaFoldDB" id="A0A0P6VMB3"/>
<reference evidence="4 5" key="2">
    <citation type="submission" date="2015-10" db="EMBL/GenBank/DDBJ databases">
        <title>Draft Genome Sequence of Prosthecomicrobium hirschii ATCC 27832.</title>
        <authorList>
            <person name="Daniel J."/>
            <person name="Givan S.A."/>
            <person name="Brun Y.V."/>
            <person name="Brown P.J."/>
        </authorList>
    </citation>
    <scope>NUCLEOTIDE SEQUENCE [LARGE SCALE GENOMIC DNA]</scope>
    <source>
        <strain evidence="4 5">16</strain>
    </source>
</reference>
<dbReference type="Pfam" id="PF01569">
    <property type="entry name" value="PAP2"/>
    <property type="match status" value="1"/>
</dbReference>
<feature type="transmembrane region" description="Helical" evidence="2">
    <location>
        <begin position="82"/>
        <end position="100"/>
    </location>
</feature>
<dbReference type="RefSeq" id="WP_054359226.1">
    <property type="nucleotide sequence ID" value="NZ_LJYW01000001.1"/>
</dbReference>
<dbReference type="EMBL" id="LJYW01000001">
    <property type="protein sequence ID" value="KPL53063.1"/>
    <property type="molecule type" value="Genomic_DNA"/>
</dbReference>
<evidence type="ECO:0000259" key="3">
    <source>
        <dbReference type="Pfam" id="PF01569"/>
    </source>
</evidence>
<feature type="compositionally biased region" description="Low complexity" evidence="1">
    <location>
        <begin position="1"/>
        <end position="10"/>
    </location>
</feature>
<feature type="compositionally biased region" description="Basic and acidic residues" evidence="1">
    <location>
        <begin position="264"/>
        <end position="282"/>
    </location>
</feature>
<keyword evidence="2" id="KW-0812">Transmembrane</keyword>
<dbReference type="PANTHER" id="PTHR14969">
    <property type="entry name" value="SPHINGOSINE-1-PHOSPHATE PHOSPHOHYDROLASE"/>
    <property type="match status" value="1"/>
</dbReference>
<evidence type="ECO:0000256" key="2">
    <source>
        <dbReference type="SAM" id="Phobius"/>
    </source>
</evidence>
<dbReference type="Gene3D" id="1.20.144.10">
    <property type="entry name" value="Phosphatidic acid phosphatase type 2/haloperoxidase"/>
    <property type="match status" value="1"/>
</dbReference>
<dbReference type="PANTHER" id="PTHR14969:SF13">
    <property type="entry name" value="AT30094P"/>
    <property type="match status" value="1"/>
</dbReference>
<feature type="domain" description="Phosphatidic acid phosphatase type 2/haloperoxidase" evidence="3">
    <location>
        <begin position="113"/>
        <end position="235"/>
    </location>
</feature>
<dbReference type="InterPro" id="IPR000326">
    <property type="entry name" value="PAP2/HPO"/>
</dbReference>
<accession>A0A0P6VMB3</accession>
<evidence type="ECO:0000313" key="4">
    <source>
        <dbReference type="EMBL" id="KPL53063.1"/>
    </source>
</evidence>
<proteinExistence type="predicted"/>
<keyword evidence="2" id="KW-1133">Transmembrane helix</keyword>
<dbReference type="STRING" id="665126.ABB55_13240"/>
<organism evidence="4 5">
    <name type="scientific">Prosthecodimorpha hirschii</name>
    <dbReference type="NCBI Taxonomy" id="665126"/>
    <lineage>
        <taxon>Bacteria</taxon>
        <taxon>Pseudomonadati</taxon>
        <taxon>Pseudomonadota</taxon>
        <taxon>Alphaproteobacteria</taxon>
        <taxon>Hyphomicrobiales</taxon>
        <taxon>Ancalomicrobiaceae</taxon>
        <taxon>Prosthecodimorpha</taxon>
    </lineage>
</organism>
<dbReference type="Proteomes" id="UP000048984">
    <property type="component" value="Unassembled WGS sequence"/>
</dbReference>
<feature type="region of interest" description="Disordered" evidence="1">
    <location>
        <begin position="260"/>
        <end position="282"/>
    </location>
</feature>